<evidence type="ECO:0000313" key="4">
    <source>
        <dbReference type="EMBL" id="NMW32776.1"/>
    </source>
</evidence>
<dbReference type="AlphaFoldDB" id="A0A848QTJ4"/>
<dbReference type="SUPFAM" id="SSF103088">
    <property type="entry name" value="OmpA-like"/>
    <property type="match status" value="1"/>
</dbReference>
<reference evidence="4 5" key="1">
    <citation type="submission" date="2020-04" db="EMBL/GenBank/DDBJ databases">
        <authorList>
            <person name="Liu A."/>
        </authorList>
    </citation>
    <scope>NUCLEOTIDE SEQUENCE [LARGE SCALE GENOMIC DNA]</scope>
    <source>
        <strain evidence="4 5">RZ02</strain>
    </source>
</reference>
<dbReference type="RefSeq" id="WP_170013634.1">
    <property type="nucleotide sequence ID" value="NZ_JABCRE010000003.1"/>
</dbReference>
<evidence type="ECO:0000256" key="2">
    <source>
        <dbReference type="SAM" id="MobiDB-lite"/>
    </source>
</evidence>
<dbReference type="GO" id="GO:0016020">
    <property type="term" value="C:membrane"/>
    <property type="evidence" value="ECO:0007669"/>
    <property type="project" value="UniProtKB-UniRule"/>
</dbReference>
<keyword evidence="1" id="KW-0472">Membrane</keyword>
<evidence type="ECO:0000259" key="3">
    <source>
        <dbReference type="PROSITE" id="PS51123"/>
    </source>
</evidence>
<organism evidence="4 5">
    <name type="scientific">Pontixanthobacter rizhaonensis</name>
    <dbReference type="NCBI Taxonomy" id="2730337"/>
    <lineage>
        <taxon>Bacteria</taxon>
        <taxon>Pseudomonadati</taxon>
        <taxon>Pseudomonadota</taxon>
        <taxon>Alphaproteobacteria</taxon>
        <taxon>Sphingomonadales</taxon>
        <taxon>Erythrobacteraceae</taxon>
        <taxon>Pontixanthobacter</taxon>
    </lineage>
</organism>
<dbReference type="InterPro" id="IPR050330">
    <property type="entry name" value="Bact_OuterMem_StrucFunc"/>
</dbReference>
<evidence type="ECO:0000313" key="5">
    <source>
        <dbReference type="Proteomes" id="UP000561181"/>
    </source>
</evidence>
<dbReference type="Gene3D" id="3.30.1330.60">
    <property type="entry name" value="OmpA-like domain"/>
    <property type="match status" value="1"/>
</dbReference>
<feature type="region of interest" description="Disordered" evidence="2">
    <location>
        <begin position="144"/>
        <end position="163"/>
    </location>
</feature>
<dbReference type="Pfam" id="PF00691">
    <property type="entry name" value="OmpA"/>
    <property type="match status" value="1"/>
</dbReference>
<dbReference type="PROSITE" id="PS51123">
    <property type="entry name" value="OMPA_2"/>
    <property type="match status" value="1"/>
</dbReference>
<sequence length="194" mass="19937">MIQRWTIILTATLALAACDRGSPPPQADPEAKPAEPISIVRADADIARAEPALEALDVTIPFAGGGGELSDAAIARLEAALASPQMAAGGVISLGGHSDSGGDDAANLRASQQRAEAARDWLVLNGVAEERIAIIAFGEQNPVRPNALPDGTPDETARAANRRVEMTISVPEQPAPPAPSDTPGSLVEQVATED</sequence>
<keyword evidence="5" id="KW-1185">Reference proteome</keyword>
<name>A0A848QTJ4_9SPHN</name>
<dbReference type="Proteomes" id="UP000561181">
    <property type="component" value="Unassembled WGS sequence"/>
</dbReference>
<feature type="region of interest" description="Disordered" evidence="2">
    <location>
        <begin position="168"/>
        <end position="194"/>
    </location>
</feature>
<dbReference type="InterPro" id="IPR006665">
    <property type="entry name" value="OmpA-like"/>
</dbReference>
<gene>
    <name evidence="4" type="ORF">HKD42_11955</name>
</gene>
<dbReference type="CDD" id="cd07185">
    <property type="entry name" value="OmpA_C-like"/>
    <property type="match status" value="1"/>
</dbReference>
<accession>A0A848QTJ4</accession>
<dbReference type="InterPro" id="IPR036737">
    <property type="entry name" value="OmpA-like_sf"/>
</dbReference>
<feature type="domain" description="OmpA-like" evidence="3">
    <location>
        <begin position="49"/>
        <end position="172"/>
    </location>
</feature>
<evidence type="ECO:0000256" key="1">
    <source>
        <dbReference type="PROSITE-ProRule" id="PRU00473"/>
    </source>
</evidence>
<protein>
    <submittedName>
        <fullName evidence="4">OmpA family protein</fullName>
    </submittedName>
</protein>
<dbReference type="EMBL" id="JABCRE010000003">
    <property type="protein sequence ID" value="NMW32776.1"/>
    <property type="molecule type" value="Genomic_DNA"/>
</dbReference>
<proteinExistence type="predicted"/>
<comment type="caution">
    <text evidence="4">The sequence shown here is derived from an EMBL/GenBank/DDBJ whole genome shotgun (WGS) entry which is preliminary data.</text>
</comment>
<dbReference type="PROSITE" id="PS51257">
    <property type="entry name" value="PROKAR_LIPOPROTEIN"/>
    <property type="match status" value="1"/>
</dbReference>
<dbReference type="PANTHER" id="PTHR30329:SF21">
    <property type="entry name" value="LIPOPROTEIN YIAD-RELATED"/>
    <property type="match status" value="1"/>
</dbReference>
<dbReference type="PANTHER" id="PTHR30329">
    <property type="entry name" value="STATOR ELEMENT OF FLAGELLAR MOTOR COMPLEX"/>
    <property type="match status" value="1"/>
</dbReference>